<comment type="subunit">
    <text evidence="8">Homodimer.</text>
</comment>
<evidence type="ECO:0000256" key="6">
    <source>
        <dbReference type="ARBA" id="ARBA00022917"/>
    </source>
</evidence>
<dbReference type="GO" id="GO:0003676">
    <property type="term" value="F:nucleic acid binding"/>
    <property type="evidence" value="ECO:0007669"/>
    <property type="project" value="InterPro"/>
</dbReference>
<dbReference type="PANTHER" id="PTHR22594">
    <property type="entry name" value="ASPARTYL/LYSYL-TRNA SYNTHETASE"/>
    <property type="match status" value="1"/>
</dbReference>
<accession>A0A9X1ZJ62</accession>
<keyword evidence="3 8" id="KW-0436">Ligase</keyword>
<dbReference type="InterPro" id="IPR002312">
    <property type="entry name" value="Asp/Asn-tRNA-synth_IIb"/>
</dbReference>
<evidence type="ECO:0000313" key="10">
    <source>
        <dbReference type="EMBL" id="MCL1142466.1"/>
    </source>
</evidence>
<dbReference type="GO" id="GO:0006421">
    <property type="term" value="P:asparaginyl-tRNA aminoacylation"/>
    <property type="evidence" value="ECO:0007669"/>
    <property type="project" value="UniProtKB-UniRule"/>
</dbReference>
<comment type="similarity">
    <text evidence="1 8">Belongs to the class-II aminoacyl-tRNA synthetase family.</text>
</comment>
<feature type="domain" description="Aminoacyl-transfer RNA synthetases class-II family profile" evidence="9">
    <location>
        <begin position="139"/>
        <end position="456"/>
    </location>
</feature>
<keyword evidence="2 8" id="KW-0963">Cytoplasm</keyword>
<dbReference type="Gene3D" id="2.40.50.140">
    <property type="entry name" value="Nucleic acid-binding proteins"/>
    <property type="match status" value="1"/>
</dbReference>
<evidence type="ECO:0000256" key="4">
    <source>
        <dbReference type="ARBA" id="ARBA00022741"/>
    </source>
</evidence>
<dbReference type="InterPro" id="IPR045864">
    <property type="entry name" value="aa-tRNA-synth_II/BPL/LPL"/>
</dbReference>
<gene>
    <name evidence="8 10" type="primary">asnS</name>
    <name evidence="10" type="ORF">L2672_07150</name>
</gene>
<dbReference type="InterPro" id="IPR004365">
    <property type="entry name" value="NA-bd_OB_tRNA"/>
</dbReference>
<proteinExistence type="inferred from homology"/>
<dbReference type="Proteomes" id="UP001139333">
    <property type="component" value="Unassembled WGS sequence"/>
</dbReference>
<dbReference type="SUPFAM" id="SSF55681">
    <property type="entry name" value="Class II aaRS and biotin synthetases"/>
    <property type="match status" value="1"/>
</dbReference>
<dbReference type="InterPro" id="IPR004364">
    <property type="entry name" value="Aa-tRNA-synt_II"/>
</dbReference>
<evidence type="ECO:0000259" key="9">
    <source>
        <dbReference type="PROSITE" id="PS50862"/>
    </source>
</evidence>
<comment type="subcellular location">
    <subcellularLocation>
        <location evidence="8">Cytoplasm</location>
    </subcellularLocation>
</comment>
<sequence>MSIASVASVFKGEHPVGSSVTVQGWVRTRRDSKAGISFLAVYDGSCFDPIQGVVPNNLTNYEQDVLKLTAGCSVEMTGDVVESPGAGQAFELQVTDINVTGFVDDPDTYPMAAKRHSIEHLRELAHLRPRTNIIGAVARVRNCLSQAIHRFYHEEGFIWVSTPLITASDCEGAGEMFRVSTLDMENLPLTDAGKVDYDKDFFGKESFLTVSGQLNAETYACALSKVYTFGPTFRAENSNTTRHLAEFWMVEPEVAFATLDDAAELAEKMLKYAFKAVLEERMDDLQFFNQRVDKTVIERLESFVSSDFAQVDYTDAVEILKQCGKTFEYPVEWGVDLQSEHERYLAEEHFKAPVVVKNYPKDIKAFYMRLNDDGKTVAAMDVLAPGIGEIIGGAQREERLDVLDMRLAEMELSQEDYWWYRDLRRYGTVPHAGFGLGFERLVSYVTGVNNIRDVIPFPRAPRSANF</sequence>
<dbReference type="NCBIfam" id="NF003037">
    <property type="entry name" value="PRK03932.1"/>
    <property type="match status" value="1"/>
</dbReference>
<dbReference type="PRINTS" id="PR01042">
    <property type="entry name" value="TRNASYNTHASP"/>
</dbReference>
<keyword evidence="4 8" id="KW-0547">Nucleotide-binding</keyword>
<dbReference type="InterPro" id="IPR012340">
    <property type="entry name" value="NA-bd_OB-fold"/>
</dbReference>
<dbReference type="RefSeq" id="WP_248995151.1">
    <property type="nucleotide sequence ID" value="NZ_JAKIKP010000004.1"/>
</dbReference>
<comment type="caution">
    <text evidence="10">The sequence shown here is derived from an EMBL/GenBank/DDBJ whole genome shotgun (WGS) entry which is preliminary data.</text>
</comment>
<comment type="catalytic activity">
    <reaction evidence="8">
        <text>tRNA(Asn) + L-asparagine + ATP = L-asparaginyl-tRNA(Asn) + AMP + diphosphate + H(+)</text>
        <dbReference type="Rhea" id="RHEA:11180"/>
        <dbReference type="Rhea" id="RHEA-COMP:9659"/>
        <dbReference type="Rhea" id="RHEA-COMP:9674"/>
        <dbReference type="ChEBI" id="CHEBI:15378"/>
        <dbReference type="ChEBI" id="CHEBI:30616"/>
        <dbReference type="ChEBI" id="CHEBI:33019"/>
        <dbReference type="ChEBI" id="CHEBI:58048"/>
        <dbReference type="ChEBI" id="CHEBI:78442"/>
        <dbReference type="ChEBI" id="CHEBI:78515"/>
        <dbReference type="ChEBI" id="CHEBI:456215"/>
        <dbReference type="EC" id="6.1.1.22"/>
    </reaction>
</comment>
<keyword evidence="7 8" id="KW-0030">Aminoacyl-tRNA synthetase</keyword>
<dbReference type="PROSITE" id="PS50862">
    <property type="entry name" value="AA_TRNA_LIGASE_II"/>
    <property type="match status" value="1"/>
</dbReference>
<protein>
    <recommendedName>
        <fullName evidence="8">Asparagine--tRNA ligase</fullName>
        <ecNumber evidence="8">6.1.1.22</ecNumber>
    </recommendedName>
    <alternativeName>
        <fullName evidence="8">Asparaginyl-tRNA synthetase</fullName>
        <shortName evidence="8">AsnRS</shortName>
    </alternativeName>
</protein>
<evidence type="ECO:0000256" key="7">
    <source>
        <dbReference type="ARBA" id="ARBA00023146"/>
    </source>
</evidence>
<keyword evidence="5 8" id="KW-0067">ATP-binding</keyword>
<keyword evidence="11" id="KW-1185">Reference proteome</keyword>
<dbReference type="GO" id="GO:0004816">
    <property type="term" value="F:asparagine-tRNA ligase activity"/>
    <property type="evidence" value="ECO:0007669"/>
    <property type="project" value="UniProtKB-UniRule"/>
</dbReference>
<evidence type="ECO:0000256" key="1">
    <source>
        <dbReference type="ARBA" id="ARBA00008226"/>
    </source>
</evidence>
<name>A0A9X1ZJ62_9GAMM</name>
<evidence type="ECO:0000256" key="8">
    <source>
        <dbReference type="HAMAP-Rule" id="MF_00534"/>
    </source>
</evidence>
<evidence type="ECO:0000256" key="5">
    <source>
        <dbReference type="ARBA" id="ARBA00022840"/>
    </source>
</evidence>
<dbReference type="HAMAP" id="MF_00534">
    <property type="entry name" value="Asn_tRNA_synth"/>
    <property type="match status" value="1"/>
</dbReference>
<dbReference type="SUPFAM" id="SSF50249">
    <property type="entry name" value="Nucleic acid-binding proteins"/>
    <property type="match status" value="1"/>
</dbReference>
<dbReference type="CDD" id="cd00776">
    <property type="entry name" value="AsxRS_core"/>
    <property type="match status" value="1"/>
</dbReference>
<evidence type="ECO:0000313" key="11">
    <source>
        <dbReference type="Proteomes" id="UP001139333"/>
    </source>
</evidence>
<dbReference type="InterPro" id="IPR006195">
    <property type="entry name" value="aa-tRNA-synth_II"/>
</dbReference>
<keyword evidence="6 8" id="KW-0648">Protein biosynthesis</keyword>
<dbReference type="Pfam" id="PF00152">
    <property type="entry name" value="tRNA-synt_2"/>
    <property type="match status" value="1"/>
</dbReference>
<dbReference type="EMBL" id="JAKIKP010000004">
    <property type="protein sequence ID" value="MCL1142466.1"/>
    <property type="molecule type" value="Genomic_DNA"/>
</dbReference>
<dbReference type="EC" id="6.1.1.22" evidence="8"/>
<dbReference type="InterPro" id="IPR004522">
    <property type="entry name" value="Asn-tRNA-ligase"/>
</dbReference>
<evidence type="ECO:0000256" key="2">
    <source>
        <dbReference type="ARBA" id="ARBA00022490"/>
    </source>
</evidence>
<dbReference type="FunFam" id="3.30.930.10:FF:000016">
    <property type="entry name" value="Asparagine--tRNA ligase"/>
    <property type="match status" value="1"/>
</dbReference>
<reference evidence="10" key="1">
    <citation type="submission" date="2022-01" db="EMBL/GenBank/DDBJ databases">
        <title>Whole genome-based taxonomy of the Shewanellaceae.</title>
        <authorList>
            <person name="Martin-Rodriguez A.J."/>
        </authorList>
    </citation>
    <scope>NUCLEOTIDE SEQUENCE</scope>
    <source>
        <strain evidence="10">DSM 16422</strain>
    </source>
</reference>
<dbReference type="PANTHER" id="PTHR22594:SF34">
    <property type="entry name" value="ASPARAGINE--TRNA LIGASE, MITOCHONDRIAL-RELATED"/>
    <property type="match status" value="1"/>
</dbReference>
<dbReference type="Gene3D" id="3.30.930.10">
    <property type="entry name" value="Bira Bifunctional Protein, Domain 2"/>
    <property type="match status" value="1"/>
</dbReference>
<dbReference type="AlphaFoldDB" id="A0A9X1ZJ62"/>
<dbReference type="GO" id="GO:0005524">
    <property type="term" value="F:ATP binding"/>
    <property type="evidence" value="ECO:0007669"/>
    <property type="project" value="UniProtKB-UniRule"/>
</dbReference>
<dbReference type="Pfam" id="PF01336">
    <property type="entry name" value="tRNA_anti-codon"/>
    <property type="match status" value="1"/>
</dbReference>
<evidence type="ECO:0000256" key="3">
    <source>
        <dbReference type="ARBA" id="ARBA00022598"/>
    </source>
</evidence>
<organism evidence="10 11">
    <name type="scientific">Shewanella gaetbuli</name>
    <dbReference type="NCBI Taxonomy" id="220752"/>
    <lineage>
        <taxon>Bacteria</taxon>
        <taxon>Pseudomonadati</taxon>
        <taxon>Pseudomonadota</taxon>
        <taxon>Gammaproteobacteria</taxon>
        <taxon>Alteromonadales</taxon>
        <taxon>Shewanellaceae</taxon>
        <taxon>Shewanella</taxon>
    </lineage>
</organism>
<dbReference type="GO" id="GO:0005737">
    <property type="term" value="C:cytoplasm"/>
    <property type="evidence" value="ECO:0007669"/>
    <property type="project" value="UniProtKB-SubCell"/>
</dbReference>
<dbReference type="CDD" id="cd04318">
    <property type="entry name" value="EcAsnRS_like_N"/>
    <property type="match status" value="1"/>
</dbReference>
<dbReference type="NCBIfam" id="TIGR00457">
    <property type="entry name" value="asnS"/>
    <property type="match status" value="1"/>
</dbReference>